<protein>
    <submittedName>
        <fullName evidence="1">Uncharacterized protein</fullName>
    </submittedName>
</protein>
<evidence type="ECO:0000313" key="1">
    <source>
        <dbReference type="EMBL" id="MSS31195.1"/>
    </source>
</evidence>
<gene>
    <name evidence="1" type="ORF">FME62_10425</name>
</gene>
<evidence type="ECO:0000313" key="2">
    <source>
        <dbReference type="Proteomes" id="UP000468995"/>
    </source>
</evidence>
<dbReference type="AlphaFoldDB" id="A0AA43PRN5"/>
<sequence>MSNSEEEKYKISRDNIDRPELIKLIYKPKFLLAVVLIYAGLGIPFLLKSQYNLTYFFEKFGPMTLGVISAFLGLTILMGEISKIKKFKREDRFIDVDDNRDSRDQTFQKKILSELNSIKAKSDSFSTDNIEEIVSKAIESKTLDQANMFDSFENYFNEIRRVLLEQAYTSDKKASILLDKGTSYSKGGITFFITSIIVWQVLSWLTGFKEQYIYGMISCSLLFIFIEFLSAWFLKQYRHFVDTSTYHIKVKSIFDKYMMSYLAIKSLGDNNRSDETKYQAMLRVLEEEIKWPESYLLKKSEVSFAREAIETMSHFAKAIKSEAKNKAS</sequence>
<comment type="caution">
    <text evidence="1">The sequence shown here is derived from an EMBL/GenBank/DDBJ whole genome shotgun (WGS) entry which is preliminary data.</text>
</comment>
<dbReference type="EMBL" id="VINI01000007">
    <property type="protein sequence ID" value="MSS31195.1"/>
    <property type="molecule type" value="Genomic_DNA"/>
</dbReference>
<dbReference type="Proteomes" id="UP000468995">
    <property type="component" value="Unassembled WGS sequence"/>
</dbReference>
<dbReference type="RefSeq" id="WP_004206554.1">
    <property type="nucleotide sequence ID" value="NZ_AP025246.1"/>
</dbReference>
<accession>A0AA43PRN5</accession>
<name>A0AA43PRN5_KLEPN</name>
<proteinExistence type="predicted"/>
<organism evidence="1 2">
    <name type="scientific">Klebsiella pneumoniae</name>
    <dbReference type="NCBI Taxonomy" id="573"/>
    <lineage>
        <taxon>Bacteria</taxon>
        <taxon>Pseudomonadati</taxon>
        <taxon>Pseudomonadota</taxon>
        <taxon>Gammaproteobacteria</taxon>
        <taxon>Enterobacterales</taxon>
        <taxon>Enterobacteriaceae</taxon>
        <taxon>Klebsiella/Raoultella group</taxon>
        <taxon>Klebsiella</taxon>
        <taxon>Klebsiella pneumoniae complex</taxon>
    </lineage>
</organism>
<reference evidence="1 2" key="1">
    <citation type="submission" date="2019-07" db="EMBL/GenBank/DDBJ databases">
        <title>Genome sequence of OXA-232-producing Klebsiella pneumoniae ST23 from septicemic neonate.</title>
        <authorList>
            <person name="Mukherjee S."/>
            <person name="Naha S."/>
            <person name="Bhadury P."/>
            <person name="Basu S."/>
        </authorList>
    </citation>
    <scope>NUCLEOTIDE SEQUENCE [LARGE SCALE GENOMIC DNA]</scope>
    <source>
        <strain evidence="1 2">EN5275</strain>
    </source>
</reference>